<dbReference type="EMBL" id="MLFT02000001">
    <property type="protein sequence ID" value="PHT58062.1"/>
    <property type="molecule type" value="Genomic_DNA"/>
</dbReference>
<comment type="caution">
    <text evidence="3">The sequence shown here is derived from an EMBL/GenBank/DDBJ whole genome shotgun (WGS) entry which is preliminary data.</text>
</comment>
<dbReference type="OrthoDB" id="1306217at2759"/>
<evidence type="ECO:0000259" key="2">
    <source>
        <dbReference type="Pfam" id="PF25597"/>
    </source>
</evidence>
<feature type="domain" description="Retroviral polymerase SH3-like" evidence="2">
    <location>
        <begin position="3"/>
        <end position="61"/>
    </location>
</feature>
<dbReference type="GO" id="GO:0009536">
    <property type="term" value="C:plastid"/>
    <property type="evidence" value="ECO:0007669"/>
    <property type="project" value="TreeGrafter"/>
</dbReference>
<reference evidence="4" key="2">
    <citation type="journal article" date="2017" name="J. Anim. Genet.">
        <title>Multiple reference genome sequences of hot pepper reveal the massive evolution of plant disease resistance genes by retroduplication.</title>
        <authorList>
            <person name="Kim S."/>
            <person name="Park J."/>
            <person name="Yeom S.-I."/>
            <person name="Kim Y.-M."/>
            <person name="Seo E."/>
            <person name="Kim K.-T."/>
            <person name="Kim M.-S."/>
            <person name="Lee J.M."/>
            <person name="Cheong K."/>
            <person name="Shin H.-S."/>
            <person name="Kim S.-B."/>
            <person name="Han K."/>
            <person name="Lee J."/>
            <person name="Park M."/>
            <person name="Lee H.-A."/>
            <person name="Lee H.-Y."/>
            <person name="Lee Y."/>
            <person name="Oh S."/>
            <person name="Lee J.H."/>
            <person name="Choi E."/>
            <person name="Choi E."/>
            <person name="Lee S.E."/>
            <person name="Jeon J."/>
            <person name="Kim H."/>
            <person name="Choi G."/>
            <person name="Song H."/>
            <person name="Lee J."/>
            <person name="Lee S.-C."/>
            <person name="Kwon J.-K."/>
            <person name="Lee H.-Y."/>
            <person name="Koo N."/>
            <person name="Hong Y."/>
            <person name="Kim R.W."/>
            <person name="Kang W.-H."/>
            <person name="Huh J.H."/>
            <person name="Kang B.-C."/>
            <person name="Yang T.-J."/>
            <person name="Lee Y.-H."/>
            <person name="Bennetzen J.L."/>
            <person name="Choi D."/>
        </authorList>
    </citation>
    <scope>NUCLEOTIDE SEQUENCE [LARGE SCALE GENOMIC DNA]</scope>
    <source>
        <strain evidence="4">cv. PBC81</strain>
    </source>
</reference>
<evidence type="ECO:0000256" key="1">
    <source>
        <dbReference type="SAM" id="MobiDB-lite"/>
    </source>
</evidence>
<organism evidence="3 4">
    <name type="scientific">Capsicum baccatum</name>
    <name type="common">Peruvian pepper</name>
    <dbReference type="NCBI Taxonomy" id="33114"/>
    <lineage>
        <taxon>Eukaryota</taxon>
        <taxon>Viridiplantae</taxon>
        <taxon>Streptophyta</taxon>
        <taxon>Embryophyta</taxon>
        <taxon>Tracheophyta</taxon>
        <taxon>Spermatophyta</taxon>
        <taxon>Magnoliopsida</taxon>
        <taxon>eudicotyledons</taxon>
        <taxon>Gunneridae</taxon>
        <taxon>Pentapetalae</taxon>
        <taxon>asterids</taxon>
        <taxon>lamiids</taxon>
        <taxon>Solanales</taxon>
        <taxon>Solanaceae</taxon>
        <taxon>Solanoideae</taxon>
        <taxon>Capsiceae</taxon>
        <taxon>Capsicum</taxon>
    </lineage>
</organism>
<feature type="compositionally biased region" description="Basic and acidic residues" evidence="1">
    <location>
        <begin position="60"/>
        <end position="76"/>
    </location>
</feature>
<protein>
    <recommendedName>
        <fullName evidence="2">Retroviral polymerase SH3-like domain-containing protein</fullName>
    </recommendedName>
</protein>
<dbReference type="Proteomes" id="UP000224567">
    <property type="component" value="Unassembled WGS sequence"/>
</dbReference>
<feature type="region of interest" description="Disordered" evidence="1">
    <location>
        <begin position="60"/>
        <end position="96"/>
    </location>
</feature>
<accession>A0A2G2XKQ1</accession>
<dbReference type="GO" id="GO:0042372">
    <property type="term" value="P:phylloquinone biosynthetic process"/>
    <property type="evidence" value="ECO:0007669"/>
    <property type="project" value="TreeGrafter"/>
</dbReference>
<dbReference type="PANTHER" id="PTHR47253:SF4">
    <property type="entry name" value="ISOCHORISMATE SYNTHASE 2, CHLOROPLASTIC"/>
    <property type="match status" value="1"/>
</dbReference>
<proteinExistence type="predicted"/>
<evidence type="ECO:0000313" key="3">
    <source>
        <dbReference type="EMBL" id="PHT58062.1"/>
    </source>
</evidence>
<gene>
    <name evidence="3" type="ORF">CQW23_00425</name>
</gene>
<dbReference type="Pfam" id="PF25597">
    <property type="entry name" value="SH3_retrovirus"/>
    <property type="match status" value="1"/>
</dbReference>
<dbReference type="AlphaFoldDB" id="A0A2G2XKQ1"/>
<sequence>MPKRVKIGPKTVDCVFIGYAKRSKACQFLVHKFEHPDINKNTVIESDNAKFFENIYPYKTRHEQSSRGSKRPRDEPSENVYNKDNPRHSTRQRTSTTFGSDFVTFLLENEPQTFKEAMSSSDSSFWKEAVNSEIDSILSNHTWKLIDLPPGNKSLGSK</sequence>
<dbReference type="GO" id="GO:0008909">
    <property type="term" value="F:isochorismate synthase activity"/>
    <property type="evidence" value="ECO:0007669"/>
    <property type="project" value="InterPro"/>
</dbReference>
<reference evidence="3 4" key="1">
    <citation type="journal article" date="2017" name="Genome Biol.">
        <title>New reference genome sequences of hot pepper reveal the massive evolution of plant disease-resistance genes by retroduplication.</title>
        <authorList>
            <person name="Kim S."/>
            <person name="Park J."/>
            <person name="Yeom S.I."/>
            <person name="Kim Y.M."/>
            <person name="Seo E."/>
            <person name="Kim K.T."/>
            <person name="Kim M.S."/>
            <person name="Lee J.M."/>
            <person name="Cheong K."/>
            <person name="Shin H.S."/>
            <person name="Kim S.B."/>
            <person name="Han K."/>
            <person name="Lee J."/>
            <person name="Park M."/>
            <person name="Lee H.A."/>
            <person name="Lee H.Y."/>
            <person name="Lee Y."/>
            <person name="Oh S."/>
            <person name="Lee J.H."/>
            <person name="Choi E."/>
            <person name="Choi E."/>
            <person name="Lee S.E."/>
            <person name="Jeon J."/>
            <person name="Kim H."/>
            <person name="Choi G."/>
            <person name="Song H."/>
            <person name="Lee J."/>
            <person name="Lee S.C."/>
            <person name="Kwon J.K."/>
            <person name="Lee H.Y."/>
            <person name="Koo N."/>
            <person name="Hong Y."/>
            <person name="Kim R.W."/>
            <person name="Kang W.H."/>
            <person name="Huh J.H."/>
            <person name="Kang B.C."/>
            <person name="Yang T.J."/>
            <person name="Lee Y.H."/>
            <person name="Bennetzen J.L."/>
            <person name="Choi D."/>
        </authorList>
    </citation>
    <scope>NUCLEOTIDE SEQUENCE [LARGE SCALE GENOMIC DNA]</scope>
    <source>
        <strain evidence="4">cv. PBC81</strain>
    </source>
</reference>
<dbReference type="InterPro" id="IPR057670">
    <property type="entry name" value="SH3_retrovirus"/>
</dbReference>
<dbReference type="InterPro" id="IPR044250">
    <property type="entry name" value="MenF-like"/>
</dbReference>
<evidence type="ECO:0000313" key="4">
    <source>
        <dbReference type="Proteomes" id="UP000224567"/>
    </source>
</evidence>
<keyword evidence="4" id="KW-1185">Reference proteome</keyword>
<name>A0A2G2XKQ1_CAPBA</name>
<dbReference type="PANTHER" id="PTHR47253">
    <property type="match status" value="1"/>
</dbReference>